<comment type="caution">
    <text evidence="2">The sequence shown here is derived from an EMBL/GenBank/DDBJ whole genome shotgun (WGS) entry which is preliminary data.</text>
</comment>
<accession>A0ABP6S8P4</accession>
<evidence type="ECO:0008006" key="4">
    <source>
        <dbReference type="Google" id="ProtNLM"/>
    </source>
</evidence>
<organism evidence="2 3">
    <name type="scientific">Streptomyces sannanensis</name>
    <dbReference type="NCBI Taxonomy" id="285536"/>
    <lineage>
        <taxon>Bacteria</taxon>
        <taxon>Bacillati</taxon>
        <taxon>Actinomycetota</taxon>
        <taxon>Actinomycetes</taxon>
        <taxon>Kitasatosporales</taxon>
        <taxon>Streptomycetaceae</taxon>
        <taxon>Streptomyces</taxon>
    </lineage>
</organism>
<evidence type="ECO:0000313" key="2">
    <source>
        <dbReference type="EMBL" id="GAA3370686.1"/>
    </source>
</evidence>
<evidence type="ECO:0000256" key="1">
    <source>
        <dbReference type="SAM" id="MobiDB-lite"/>
    </source>
</evidence>
<protein>
    <recommendedName>
        <fullName evidence="4">Transposase</fullName>
    </recommendedName>
</protein>
<reference evidence="3" key="1">
    <citation type="journal article" date="2019" name="Int. J. Syst. Evol. Microbiol.">
        <title>The Global Catalogue of Microorganisms (GCM) 10K type strain sequencing project: providing services to taxonomists for standard genome sequencing and annotation.</title>
        <authorList>
            <consortium name="The Broad Institute Genomics Platform"/>
            <consortium name="The Broad Institute Genome Sequencing Center for Infectious Disease"/>
            <person name="Wu L."/>
            <person name="Ma J."/>
        </authorList>
    </citation>
    <scope>NUCLEOTIDE SEQUENCE [LARGE SCALE GENOMIC DNA]</scope>
    <source>
        <strain evidence="3">JCM 9651</strain>
    </source>
</reference>
<dbReference type="RefSeq" id="WP_345035732.1">
    <property type="nucleotide sequence ID" value="NZ_BAAAYL010000001.1"/>
</dbReference>
<dbReference type="EMBL" id="BAAAYL010000001">
    <property type="protein sequence ID" value="GAA3370686.1"/>
    <property type="molecule type" value="Genomic_DNA"/>
</dbReference>
<feature type="region of interest" description="Disordered" evidence="1">
    <location>
        <begin position="1"/>
        <end position="22"/>
    </location>
</feature>
<dbReference type="Proteomes" id="UP001499990">
    <property type="component" value="Unassembled WGS sequence"/>
</dbReference>
<proteinExistence type="predicted"/>
<keyword evidence="3" id="KW-1185">Reference proteome</keyword>
<evidence type="ECO:0000313" key="3">
    <source>
        <dbReference type="Proteomes" id="UP001499990"/>
    </source>
</evidence>
<sequence>MAVAAVTTKPLKKKRLPAGQPREWYESHNRSLKAMRLAIALLDTGVYRAEQARNRRIRATAARIGIHSPSNTTCRLVRSLIRDAH</sequence>
<name>A0ABP6S8P4_9ACTN</name>
<gene>
    <name evidence="2" type="ORF">GCM10020367_18290</name>
</gene>